<dbReference type="RefSeq" id="WP_078236310.1">
    <property type="nucleotide sequence ID" value="NZ_MUYA01000004.1"/>
</dbReference>
<feature type="signal peptide" evidence="1">
    <location>
        <begin position="1"/>
        <end position="18"/>
    </location>
</feature>
<reference evidence="2 3" key="1">
    <citation type="submission" date="2017-02" db="EMBL/GenBank/DDBJ databases">
        <title>Draft genome sequence of Haemophilus paracuniculus CCUG 43573 type strain.</title>
        <authorList>
            <person name="Engstrom-Jakobsson H."/>
            <person name="Salva-Serra F."/>
            <person name="Thorell K."/>
            <person name="Gonzales-Siles L."/>
            <person name="Karlsson R."/>
            <person name="Boulund F."/>
            <person name="Engstrand L."/>
            <person name="Kristiansson E."/>
            <person name="Moore E."/>
        </authorList>
    </citation>
    <scope>NUCLEOTIDE SEQUENCE [LARGE SCALE GENOMIC DNA]</scope>
    <source>
        <strain evidence="2 3">CCUG 43573</strain>
    </source>
</reference>
<evidence type="ECO:0000313" key="2">
    <source>
        <dbReference type="EMBL" id="OOR99718.1"/>
    </source>
</evidence>
<evidence type="ECO:0000313" key="3">
    <source>
        <dbReference type="Proteomes" id="UP000190867"/>
    </source>
</evidence>
<keyword evidence="3" id="KW-1185">Reference proteome</keyword>
<evidence type="ECO:0008006" key="4">
    <source>
        <dbReference type="Google" id="ProtNLM"/>
    </source>
</evidence>
<dbReference type="AlphaFoldDB" id="A0A1T0ATC5"/>
<organism evidence="2 3">
    <name type="scientific">Haemophilus paracuniculus</name>
    <dbReference type="NCBI Taxonomy" id="734"/>
    <lineage>
        <taxon>Bacteria</taxon>
        <taxon>Pseudomonadati</taxon>
        <taxon>Pseudomonadota</taxon>
        <taxon>Gammaproteobacteria</taxon>
        <taxon>Pasteurellales</taxon>
        <taxon>Pasteurellaceae</taxon>
        <taxon>Haemophilus</taxon>
    </lineage>
</organism>
<dbReference type="EMBL" id="MUYA01000004">
    <property type="protein sequence ID" value="OOR99718.1"/>
    <property type="molecule type" value="Genomic_DNA"/>
</dbReference>
<protein>
    <recommendedName>
        <fullName evidence="4">Lipoprotein</fullName>
    </recommendedName>
</protein>
<gene>
    <name evidence="2" type="ORF">B0187_02600</name>
</gene>
<feature type="chain" id="PRO_5012616960" description="Lipoprotein" evidence="1">
    <location>
        <begin position="19"/>
        <end position="160"/>
    </location>
</feature>
<dbReference type="Proteomes" id="UP000190867">
    <property type="component" value="Unassembled WGS sequence"/>
</dbReference>
<dbReference type="STRING" id="734.B0187_02600"/>
<proteinExistence type="predicted"/>
<dbReference type="OrthoDB" id="5680601at2"/>
<dbReference type="PROSITE" id="PS51257">
    <property type="entry name" value="PROKAR_LIPOPROTEIN"/>
    <property type="match status" value="1"/>
</dbReference>
<keyword evidence="1" id="KW-0732">Signal</keyword>
<comment type="caution">
    <text evidence="2">The sequence shown here is derived from an EMBL/GenBank/DDBJ whole genome shotgun (WGS) entry which is preliminary data.</text>
</comment>
<sequence>MSKLKLVLLSMAVAGLFACTSSEQQKTTKPQKTAAVGYLKADISQAELNNPAEYKRYSYYCKDFTTGETAYLATYFPLSRESRKQENFGIYFQLNGAKAEPFDHLANKAINAAGTRFEVSYRSYYPIQGSYVDLIARERSSIYYKNQNGTKLPWLECRQG</sequence>
<accession>A0A1T0ATC5</accession>
<evidence type="ECO:0000256" key="1">
    <source>
        <dbReference type="SAM" id="SignalP"/>
    </source>
</evidence>
<name>A0A1T0ATC5_9PAST</name>